<sequence>MTRREDAGNAEHFQIFPTQSGAKSAAPSGFRSMGRLIENNARQDLRVLPCAYFLPSNPMDRNRMDEFNRS</sequence>
<dbReference type="OrthoDB" id="8373566at2"/>
<organism evidence="2 3">
    <name type="scientific">Sinorhizobium fredii (strain NBRC 101917 / NGR234)</name>
    <dbReference type="NCBI Taxonomy" id="394"/>
    <lineage>
        <taxon>Bacteria</taxon>
        <taxon>Pseudomonadati</taxon>
        <taxon>Pseudomonadota</taxon>
        <taxon>Alphaproteobacteria</taxon>
        <taxon>Hyphomicrobiales</taxon>
        <taxon>Rhizobiaceae</taxon>
        <taxon>Sinorhizobium/Ensifer group</taxon>
        <taxon>Sinorhizobium</taxon>
    </lineage>
</organism>
<evidence type="ECO:0000313" key="2">
    <source>
        <dbReference type="EMBL" id="ACP27210.1"/>
    </source>
</evidence>
<protein>
    <submittedName>
        <fullName evidence="2">Uncharacterized protein</fullName>
    </submittedName>
</protein>
<dbReference type="KEGG" id="rhi:NGR_c34860"/>
<proteinExistence type="predicted"/>
<name>C3MBY5_SINFN</name>
<dbReference type="STRING" id="394.NGR_c34860"/>
<dbReference type="AlphaFoldDB" id="C3MBY5"/>
<accession>C3MBY5</accession>
<dbReference type="EMBL" id="CP001389">
    <property type="protein sequence ID" value="ACP27210.1"/>
    <property type="molecule type" value="Genomic_DNA"/>
</dbReference>
<gene>
    <name evidence="2" type="ordered locus">NGR_c34860</name>
</gene>
<evidence type="ECO:0000313" key="3">
    <source>
        <dbReference type="Proteomes" id="UP000001054"/>
    </source>
</evidence>
<evidence type="ECO:0000256" key="1">
    <source>
        <dbReference type="SAM" id="MobiDB-lite"/>
    </source>
</evidence>
<dbReference type="HOGENOM" id="CLU_2755128_0_0_5"/>
<keyword evidence="3" id="KW-1185">Reference proteome</keyword>
<reference evidence="2 3" key="1">
    <citation type="journal article" date="2009" name="Appl. Environ. Microbiol.">
        <title>Rhizobium sp. strain NGR234 possesses a remarkable number of secretion systems.</title>
        <authorList>
            <person name="Schmeisser C."/>
            <person name="Liesegang H."/>
            <person name="Krysciak D."/>
            <person name="Bakkou N."/>
            <person name="Le Quere A."/>
            <person name="Wollherr A."/>
            <person name="Heinemeyer I."/>
            <person name="Morgenstern B."/>
            <person name="Pommerening-Roeser A."/>
            <person name="Flores M."/>
            <person name="Palacios R."/>
            <person name="Brenner S."/>
            <person name="Gottschalk G."/>
            <person name="Schmitz R.A."/>
            <person name="Broughton W.J."/>
            <person name="Perret X."/>
            <person name="Strittmatter A.W."/>
            <person name="Streit W.R."/>
        </authorList>
    </citation>
    <scope>NUCLEOTIDE SEQUENCE [LARGE SCALE GENOMIC DNA]</scope>
    <source>
        <strain evidence="3">NBRC 101917 / NGR234</strain>
    </source>
</reference>
<dbReference type="Proteomes" id="UP000001054">
    <property type="component" value="Chromosome"/>
</dbReference>
<feature type="region of interest" description="Disordered" evidence="1">
    <location>
        <begin position="1"/>
        <end position="28"/>
    </location>
</feature>